<reference evidence="2" key="1">
    <citation type="journal article" date="2022" name="Mol. Ecol. Resour.">
        <title>The genomes of chicory, endive, great burdock and yacon provide insights into Asteraceae palaeo-polyploidization history and plant inulin production.</title>
        <authorList>
            <person name="Fan W."/>
            <person name="Wang S."/>
            <person name="Wang H."/>
            <person name="Wang A."/>
            <person name="Jiang F."/>
            <person name="Liu H."/>
            <person name="Zhao H."/>
            <person name="Xu D."/>
            <person name="Zhang Y."/>
        </authorList>
    </citation>
    <scope>NUCLEOTIDE SEQUENCE [LARGE SCALE GENOMIC DNA]</scope>
    <source>
        <strain evidence="2">cv. Niubang</strain>
    </source>
</reference>
<dbReference type="Proteomes" id="UP001055879">
    <property type="component" value="Linkage Group LG18"/>
</dbReference>
<organism evidence="1 2">
    <name type="scientific">Arctium lappa</name>
    <name type="common">Greater burdock</name>
    <name type="synonym">Lappa major</name>
    <dbReference type="NCBI Taxonomy" id="4217"/>
    <lineage>
        <taxon>Eukaryota</taxon>
        <taxon>Viridiplantae</taxon>
        <taxon>Streptophyta</taxon>
        <taxon>Embryophyta</taxon>
        <taxon>Tracheophyta</taxon>
        <taxon>Spermatophyta</taxon>
        <taxon>Magnoliopsida</taxon>
        <taxon>eudicotyledons</taxon>
        <taxon>Gunneridae</taxon>
        <taxon>Pentapetalae</taxon>
        <taxon>asterids</taxon>
        <taxon>campanulids</taxon>
        <taxon>Asterales</taxon>
        <taxon>Asteraceae</taxon>
        <taxon>Carduoideae</taxon>
        <taxon>Cardueae</taxon>
        <taxon>Arctiinae</taxon>
        <taxon>Arctium</taxon>
    </lineage>
</organism>
<accession>A0ACB8XCY6</accession>
<reference evidence="1 2" key="2">
    <citation type="journal article" date="2022" name="Mol. Ecol. Resour.">
        <title>The genomes of chicory, endive, great burdock and yacon provide insights into Asteraceae paleo-polyploidization history and plant inulin production.</title>
        <authorList>
            <person name="Fan W."/>
            <person name="Wang S."/>
            <person name="Wang H."/>
            <person name="Wang A."/>
            <person name="Jiang F."/>
            <person name="Liu H."/>
            <person name="Zhao H."/>
            <person name="Xu D."/>
            <person name="Zhang Y."/>
        </authorList>
    </citation>
    <scope>NUCLEOTIDE SEQUENCE [LARGE SCALE GENOMIC DNA]</scope>
    <source>
        <strain evidence="2">cv. Niubang</strain>
    </source>
</reference>
<protein>
    <submittedName>
        <fullName evidence="1">Uncharacterized protein</fullName>
    </submittedName>
</protein>
<dbReference type="EMBL" id="CM042064">
    <property type="protein sequence ID" value="KAI3664987.1"/>
    <property type="molecule type" value="Genomic_DNA"/>
</dbReference>
<proteinExistence type="predicted"/>
<gene>
    <name evidence="1" type="ORF">L6452_43602</name>
</gene>
<sequence length="195" mass="22163">MIPSQRSSTLTITELDSDSEDPLDTDLSEFDELLTLLTNCFRRFSRKSNFRRKKPLTISDKPKSTLCRSKKAFKPFSSRKSSDDKSLKLKEKYQKLKGFKRKGKGLIVEEHDWAESKESSSDEQDAANLCLIDEIKEEVEEPTGTSTSTTTSLVSISSDPTLTEAERHRIIDVLMIDLYNALNGKKLKLNIKILI</sequence>
<name>A0ACB8XCY6_ARCLA</name>
<comment type="caution">
    <text evidence="1">The sequence shown here is derived from an EMBL/GenBank/DDBJ whole genome shotgun (WGS) entry which is preliminary data.</text>
</comment>
<evidence type="ECO:0000313" key="2">
    <source>
        <dbReference type="Proteomes" id="UP001055879"/>
    </source>
</evidence>
<keyword evidence="2" id="KW-1185">Reference proteome</keyword>
<evidence type="ECO:0000313" key="1">
    <source>
        <dbReference type="EMBL" id="KAI3664987.1"/>
    </source>
</evidence>